<comment type="caution">
    <text evidence="1">The sequence shown here is derived from an EMBL/GenBank/DDBJ whole genome shotgun (WGS) entry which is preliminary data.</text>
</comment>
<gene>
    <name evidence="1" type="ORF">AWB75_06715</name>
</gene>
<protein>
    <submittedName>
        <fullName evidence="1">Uncharacterized protein</fullName>
    </submittedName>
</protein>
<accession>A0A158DGM5</accession>
<evidence type="ECO:0000313" key="2">
    <source>
        <dbReference type="Proteomes" id="UP000054870"/>
    </source>
</evidence>
<name>A0A158DGM5_9BURK</name>
<evidence type="ECO:0000313" key="1">
    <source>
        <dbReference type="EMBL" id="SAK93781.1"/>
    </source>
</evidence>
<organism evidence="1 2">
    <name type="scientific">Caballeronia catudaia</name>
    <dbReference type="NCBI Taxonomy" id="1777136"/>
    <lineage>
        <taxon>Bacteria</taxon>
        <taxon>Pseudomonadati</taxon>
        <taxon>Pseudomonadota</taxon>
        <taxon>Betaproteobacteria</taxon>
        <taxon>Burkholderiales</taxon>
        <taxon>Burkholderiaceae</taxon>
        <taxon>Caballeronia</taxon>
    </lineage>
</organism>
<reference evidence="1" key="1">
    <citation type="submission" date="2016-01" db="EMBL/GenBank/DDBJ databases">
        <authorList>
            <person name="Peeters C."/>
        </authorList>
    </citation>
    <scope>NUCLEOTIDE SEQUENCE [LARGE SCALE GENOMIC DNA]</scope>
    <source>
        <strain evidence="1">LMG 29318</strain>
    </source>
</reference>
<sequence length="49" mass="5221">MLRLLQITVGLAPRNRVLLGHGFGCLVEAATIGKQMKGSIQPLSPYGKS</sequence>
<proteinExistence type="predicted"/>
<dbReference type="AlphaFoldDB" id="A0A158DGM5"/>
<dbReference type="Proteomes" id="UP000054870">
    <property type="component" value="Unassembled WGS sequence"/>
</dbReference>
<keyword evidence="2" id="KW-1185">Reference proteome</keyword>
<dbReference type="EMBL" id="FCOF02000067">
    <property type="protein sequence ID" value="SAK93781.1"/>
    <property type="molecule type" value="Genomic_DNA"/>
</dbReference>